<evidence type="ECO:0000313" key="2">
    <source>
        <dbReference type="EMBL" id="HII46026.1"/>
    </source>
</evidence>
<dbReference type="SUPFAM" id="SSF51430">
    <property type="entry name" value="NAD(P)-linked oxidoreductase"/>
    <property type="match status" value="1"/>
</dbReference>
<protein>
    <submittedName>
        <fullName evidence="4">Aldo/keto reductase</fullName>
    </submittedName>
</protein>
<evidence type="ECO:0000259" key="1">
    <source>
        <dbReference type="Pfam" id="PF00248"/>
    </source>
</evidence>
<dbReference type="AlphaFoldDB" id="A0A371R616"/>
<feature type="domain" description="NADP-dependent oxidoreductase" evidence="1">
    <location>
        <begin position="12"/>
        <end position="265"/>
    </location>
</feature>
<dbReference type="EMBL" id="NMUE01000004">
    <property type="protein sequence ID" value="RFA97698.1"/>
    <property type="molecule type" value="Genomic_DNA"/>
</dbReference>
<sequence length="275" mass="30726">MKCASKAGCVPEIGLGTFGIGGDFWRRDNSRDFEAVKALRRGFELGLRLVDTSELYGEGHAEELIKIASSGIEELLVITKIHPSSLEPGEVYKRLLGSTERLGRRPWMVMLHWVPVGYHICDVVKALESAVAKGLADNFGLSNVTASQVSAALTCTKRMEPVAIENKYSLRYRRDELDVIPLAQREGLLYLGYSPLERGALALDSFLASIGRKYNKSAVQVALNWYVKIPNVVPIVKASSASHVEEIAQSIGWALSEEDWKLIDKQFYIYRFQQY</sequence>
<organism evidence="4 5">
    <name type="scientific">Pyrobaculum aerophilum</name>
    <dbReference type="NCBI Taxonomy" id="13773"/>
    <lineage>
        <taxon>Archaea</taxon>
        <taxon>Thermoproteota</taxon>
        <taxon>Thermoprotei</taxon>
        <taxon>Thermoproteales</taxon>
        <taxon>Thermoproteaceae</taxon>
        <taxon>Pyrobaculum</taxon>
    </lineage>
</organism>
<dbReference type="Proteomes" id="UP000257123">
    <property type="component" value="Unassembled WGS sequence"/>
</dbReference>
<proteinExistence type="predicted"/>
<dbReference type="EMBL" id="NMUF01000005">
    <property type="protein sequence ID" value="RFA99512.1"/>
    <property type="molecule type" value="Genomic_DNA"/>
</dbReference>
<gene>
    <name evidence="3" type="ORF">CGL51_02200</name>
    <name evidence="4" type="ORF">CGL52_02965</name>
    <name evidence="2" type="ORF">HA333_00740</name>
</gene>
<evidence type="ECO:0000313" key="3">
    <source>
        <dbReference type="EMBL" id="RFA97698.1"/>
    </source>
</evidence>
<evidence type="ECO:0000313" key="6">
    <source>
        <dbReference type="Proteomes" id="UP000257123"/>
    </source>
</evidence>
<dbReference type="PANTHER" id="PTHR43638:SF3">
    <property type="entry name" value="ALDEHYDE REDUCTASE"/>
    <property type="match status" value="1"/>
</dbReference>
<dbReference type="Proteomes" id="UP000256877">
    <property type="component" value="Unassembled WGS sequence"/>
</dbReference>
<dbReference type="Gene3D" id="3.20.20.100">
    <property type="entry name" value="NADP-dependent oxidoreductase domain"/>
    <property type="match status" value="1"/>
</dbReference>
<evidence type="ECO:0000313" key="5">
    <source>
        <dbReference type="Proteomes" id="UP000256877"/>
    </source>
</evidence>
<name>A0A371R616_9CREN</name>
<comment type="caution">
    <text evidence="4">The sequence shown here is derived from an EMBL/GenBank/DDBJ whole genome shotgun (WGS) entry which is preliminary data.</text>
</comment>
<reference evidence="5 6" key="1">
    <citation type="submission" date="2017-07" db="EMBL/GenBank/DDBJ databases">
        <title>Draft genome sequence of aerobic hyperthermophilic archaea, Pyrobaculum aerophilum YKB31 and YKB32.</title>
        <authorList>
            <person name="Mochizuki T."/>
            <person name="Berliner A.J."/>
            <person name="Yoshida-Takashima Y."/>
            <person name="Takaki Y."/>
            <person name="Nunoura T."/>
            <person name="Takai K."/>
        </authorList>
    </citation>
    <scope>NUCLEOTIDE SEQUENCE [LARGE SCALE GENOMIC DNA]</scope>
    <source>
        <strain evidence="3 6">YKB31</strain>
        <strain evidence="4 5">YKB32</strain>
    </source>
</reference>
<dbReference type="InterPro" id="IPR023210">
    <property type="entry name" value="NADP_OxRdtase_dom"/>
</dbReference>
<dbReference type="RefSeq" id="WP_011007363.1">
    <property type="nucleotide sequence ID" value="NZ_DAIOPL010000006.1"/>
</dbReference>
<dbReference type="InterPro" id="IPR020471">
    <property type="entry name" value="AKR"/>
</dbReference>
<dbReference type="OrthoDB" id="275427at2157"/>
<dbReference type="EMBL" id="DUJP01000006">
    <property type="protein sequence ID" value="HII46026.1"/>
    <property type="molecule type" value="Genomic_DNA"/>
</dbReference>
<dbReference type="OMA" id="ISKFYPY"/>
<evidence type="ECO:0000313" key="4">
    <source>
        <dbReference type="EMBL" id="RFA99512.1"/>
    </source>
</evidence>
<dbReference type="GeneID" id="1465116"/>
<dbReference type="InterPro" id="IPR036812">
    <property type="entry name" value="NAD(P)_OxRdtase_dom_sf"/>
</dbReference>
<dbReference type="Proteomes" id="UP000651120">
    <property type="component" value="Unassembled WGS sequence"/>
</dbReference>
<dbReference type="PANTHER" id="PTHR43638">
    <property type="entry name" value="OXIDOREDUCTASE, ALDO/KETO REDUCTASE FAMILY PROTEIN"/>
    <property type="match status" value="1"/>
</dbReference>
<dbReference type="Pfam" id="PF00248">
    <property type="entry name" value="Aldo_ket_red"/>
    <property type="match status" value="1"/>
</dbReference>
<dbReference type="PRINTS" id="PR00069">
    <property type="entry name" value="ALDKETRDTASE"/>
</dbReference>
<reference evidence="2" key="2">
    <citation type="journal article" date="2020" name="bioRxiv">
        <title>A rank-normalized archaeal taxonomy based on genome phylogeny resolves widespread incomplete and uneven classifications.</title>
        <authorList>
            <person name="Rinke C."/>
            <person name="Chuvochina M."/>
            <person name="Mussig A.J."/>
            <person name="Chaumeil P.-A."/>
            <person name="Waite D.W."/>
            <person name="Whitman W.B."/>
            <person name="Parks D.H."/>
            <person name="Hugenholtz P."/>
        </authorList>
    </citation>
    <scope>NUCLEOTIDE SEQUENCE</scope>
    <source>
        <strain evidence="2">UBA8839</strain>
    </source>
</reference>
<dbReference type="GO" id="GO:0016491">
    <property type="term" value="F:oxidoreductase activity"/>
    <property type="evidence" value="ECO:0007669"/>
    <property type="project" value="InterPro"/>
</dbReference>
<accession>A0A371R616</accession>